<dbReference type="AlphaFoldDB" id="V9W003"/>
<proteinExistence type="predicted"/>
<dbReference type="InterPro" id="IPR027417">
    <property type="entry name" value="P-loop_NTPase"/>
</dbReference>
<evidence type="ECO:0000313" key="3">
    <source>
        <dbReference type="Proteomes" id="UP000018780"/>
    </source>
</evidence>
<evidence type="ECO:0000313" key="2">
    <source>
        <dbReference type="EMBL" id="AHD02960.1"/>
    </source>
</evidence>
<dbReference type="Proteomes" id="UP000018780">
    <property type="component" value="Chromosome"/>
</dbReference>
<dbReference type="SUPFAM" id="SSF52540">
    <property type="entry name" value="P-loop containing nucleoside triphosphate hydrolases"/>
    <property type="match status" value="1"/>
</dbReference>
<dbReference type="GO" id="GO:0005524">
    <property type="term" value="F:ATP binding"/>
    <property type="evidence" value="ECO:0007669"/>
    <property type="project" value="InterPro"/>
</dbReference>
<accession>V9W003</accession>
<dbReference type="PATRIC" id="fig|999552.6.peg.1401"/>
<dbReference type="Pfam" id="PF13304">
    <property type="entry name" value="AAA_21"/>
    <property type="match status" value="1"/>
</dbReference>
<dbReference type="InterPro" id="IPR051396">
    <property type="entry name" value="Bact_Antivir_Def_Nuclease"/>
</dbReference>
<dbReference type="HOGENOM" id="CLU_1179415_0_0_5"/>
<dbReference type="GO" id="GO:0016887">
    <property type="term" value="F:ATP hydrolysis activity"/>
    <property type="evidence" value="ECO:0007669"/>
    <property type="project" value="InterPro"/>
</dbReference>
<dbReference type="PANTHER" id="PTHR43581">
    <property type="entry name" value="ATP/GTP PHOSPHATASE"/>
    <property type="match status" value="1"/>
</dbReference>
<feature type="domain" description="ATPase AAA-type core" evidence="1">
    <location>
        <begin position="93"/>
        <end position="172"/>
    </location>
</feature>
<dbReference type="InterPro" id="IPR003959">
    <property type="entry name" value="ATPase_AAA_core"/>
</dbReference>
<dbReference type="PANTHER" id="PTHR43581:SF2">
    <property type="entry name" value="EXCINUCLEASE ATPASE SUBUNIT"/>
    <property type="match status" value="1"/>
</dbReference>
<dbReference type="KEGG" id="lmd:METH_06960"/>
<name>V9W003_9RHOB</name>
<gene>
    <name evidence="2" type="ORF">METH_06960</name>
</gene>
<organism evidence="2 3">
    <name type="scientific">Leisingera methylohalidivorans DSM 14336</name>
    <dbReference type="NCBI Taxonomy" id="999552"/>
    <lineage>
        <taxon>Bacteria</taxon>
        <taxon>Pseudomonadati</taxon>
        <taxon>Pseudomonadota</taxon>
        <taxon>Alphaproteobacteria</taxon>
        <taxon>Rhodobacterales</taxon>
        <taxon>Roseobacteraceae</taxon>
        <taxon>Leisingera</taxon>
    </lineage>
</organism>
<sequence length="281" mass="31568">MDRAFSAFKFAQNNYGTENRYHGETRRQLGDPLLPFKEILIGFAGFGSDNSDMKADPEVKGMFQAFQDILRKTLPREIGFKSLEVRRPELILKTDTGEFPIDGASGGLMSVMQVVWQIFLYTKSGKSHPTIVLDEPENHLHPSLQREFLRNLVTAFPLVQFVVATHSPFIVSSVREAHVYALRALPVLPKKNGPSEVKNSSSFRAEMIDLKEQAGPATQVLSEVLGVPITLPIWAEEDLVRIIRKYEERELSRDLLDEMKKELQTAGLGCLFPEALAGLAR</sequence>
<evidence type="ECO:0000259" key="1">
    <source>
        <dbReference type="Pfam" id="PF13304"/>
    </source>
</evidence>
<dbReference type="Gene3D" id="3.40.50.300">
    <property type="entry name" value="P-loop containing nucleotide triphosphate hydrolases"/>
    <property type="match status" value="1"/>
</dbReference>
<dbReference type="EMBL" id="CP006773">
    <property type="protein sequence ID" value="AHD02960.1"/>
    <property type="molecule type" value="Genomic_DNA"/>
</dbReference>
<protein>
    <recommendedName>
        <fullName evidence="1">ATPase AAA-type core domain-containing protein</fullName>
    </recommendedName>
</protein>
<reference evidence="2 3" key="1">
    <citation type="submission" date="2013-09" db="EMBL/GenBank/DDBJ databases">
        <authorList>
            <consortium name="DOE Joint Genome Institute"/>
            <person name="Klenk H.-P."/>
            <person name="Huntemann M."/>
            <person name="Han J."/>
            <person name="Chen A."/>
            <person name="Kyrpides N."/>
            <person name="Mavromatis K."/>
            <person name="Markowitz V."/>
            <person name="Palaniappan K."/>
            <person name="Ivanova N."/>
            <person name="Schaumberg A."/>
            <person name="Pati A."/>
            <person name="Liolios K."/>
            <person name="Nordberg H.P."/>
            <person name="Cantor M.N."/>
            <person name="Hua S.X."/>
            <person name="Woyke T."/>
        </authorList>
    </citation>
    <scope>NUCLEOTIDE SEQUENCE [LARGE SCALE GENOMIC DNA]</scope>
    <source>
        <strain evidence="2 3">DSM 14336</strain>
    </source>
</reference>
<keyword evidence="3" id="KW-1185">Reference proteome</keyword>